<dbReference type="InterPro" id="IPR005492">
    <property type="entry name" value="EPTP"/>
</dbReference>
<keyword evidence="1" id="KW-0732">Signal</keyword>
<evidence type="ECO:0000256" key="3">
    <source>
        <dbReference type="ARBA" id="ARBA00023180"/>
    </source>
</evidence>
<dbReference type="OMA" id="TPVIYQW"/>
<evidence type="ECO:0000256" key="2">
    <source>
        <dbReference type="ARBA" id="ARBA00022737"/>
    </source>
</evidence>
<dbReference type="AlphaFoldDB" id="A0A401NNF3"/>
<dbReference type="InterPro" id="IPR011044">
    <property type="entry name" value="Quino_amine_DH_bsu"/>
</dbReference>
<dbReference type="PROSITE" id="PS50912">
    <property type="entry name" value="EAR"/>
    <property type="match status" value="6"/>
</dbReference>
<reference evidence="4 5" key="1">
    <citation type="journal article" date="2018" name="Nat. Ecol. Evol.">
        <title>Shark genomes provide insights into elasmobranch evolution and the origin of vertebrates.</title>
        <authorList>
            <person name="Hara Y"/>
            <person name="Yamaguchi K"/>
            <person name="Onimaru K"/>
            <person name="Kadota M"/>
            <person name="Koyanagi M"/>
            <person name="Keeley SD"/>
            <person name="Tatsumi K"/>
            <person name="Tanaka K"/>
            <person name="Motone F"/>
            <person name="Kageyama Y"/>
            <person name="Nozu R"/>
            <person name="Adachi N"/>
            <person name="Nishimura O"/>
            <person name="Nakagawa R"/>
            <person name="Tanegashima C"/>
            <person name="Kiyatake I"/>
            <person name="Matsumoto R"/>
            <person name="Murakumo K"/>
            <person name="Nishida K"/>
            <person name="Terakita A"/>
            <person name="Kuratani S"/>
            <person name="Sato K"/>
            <person name="Hyodo S Kuraku.S."/>
        </authorList>
    </citation>
    <scope>NUCLEOTIDE SEQUENCE [LARGE SCALE GENOMIC DNA]</scope>
</reference>
<dbReference type="InterPro" id="IPR051295">
    <property type="entry name" value="LGI_related"/>
</dbReference>
<accession>A0A401NNF3</accession>
<dbReference type="EMBL" id="BFAA01007790">
    <property type="protein sequence ID" value="GCB62403.1"/>
    <property type="molecule type" value="Genomic_DNA"/>
</dbReference>
<dbReference type="GO" id="GO:0008021">
    <property type="term" value="C:synaptic vesicle"/>
    <property type="evidence" value="ECO:0007669"/>
    <property type="project" value="TreeGrafter"/>
</dbReference>
<dbReference type="GO" id="GO:0017157">
    <property type="term" value="P:regulation of exocytosis"/>
    <property type="evidence" value="ECO:0007669"/>
    <property type="project" value="TreeGrafter"/>
</dbReference>
<protein>
    <submittedName>
        <fullName evidence="4">Uncharacterized protein</fullName>
    </submittedName>
</protein>
<dbReference type="InterPro" id="IPR009039">
    <property type="entry name" value="EAR"/>
</dbReference>
<name>A0A401NNF3_SCYTO</name>
<evidence type="ECO:0000256" key="1">
    <source>
        <dbReference type="ARBA" id="ARBA00022729"/>
    </source>
</evidence>
<dbReference type="SUPFAM" id="SSF50969">
    <property type="entry name" value="YVTN repeat-like/Quinoprotein amine dehydrogenase"/>
    <property type="match status" value="1"/>
</dbReference>
<dbReference type="OrthoDB" id="6066926at2759"/>
<keyword evidence="3" id="KW-0325">Glycoprotein</keyword>
<organism evidence="4 5">
    <name type="scientific">Scyliorhinus torazame</name>
    <name type="common">Cloudy catshark</name>
    <name type="synonym">Catulus torazame</name>
    <dbReference type="NCBI Taxonomy" id="75743"/>
    <lineage>
        <taxon>Eukaryota</taxon>
        <taxon>Metazoa</taxon>
        <taxon>Chordata</taxon>
        <taxon>Craniata</taxon>
        <taxon>Vertebrata</taxon>
        <taxon>Chondrichthyes</taxon>
        <taxon>Elasmobranchii</taxon>
        <taxon>Galeomorphii</taxon>
        <taxon>Galeoidea</taxon>
        <taxon>Carcharhiniformes</taxon>
        <taxon>Scyliorhinidae</taxon>
        <taxon>Scyliorhinus</taxon>
    </lineage>
</organism>
<keyword evidence="5" id="KW-1185">Reference proteome</keyword>
<dbReference type="PANTHER" id="PTHR24367">
    <property type="entry name" value="LEUCINE-RICH REPEAT-CONTAINING PROTEIN"/>
    <property type="match status" value="1"/>
</dbReference>
<sequence>MESHSAVYCKPLVIEGQLYVVVAQLFRGSHIYRWDSYGGTFIRIQDIDPTRIRKPNDIVAFTIEGEQYFVIADSSKAGVSTIYKWSNGGFYSHHSLHPWHRDTDVEYVDVDNKPKLILSSSTQTPVIYQWNRAQRQFAYLTEIPNMLDVHAVKHFRVRKAVYLCLSHFIGDSRVVKWESQRFTEIQALPSRGAMVVQPFRVAQWQYVVLGSDFSFSHVYLWDAEKLGFDRFQDWSVRAPRAFQLVSIDGMHLVLAPSFKGNTVIYRHMVVDTSV</sequence>
<comment type="caution">
    <text evidence="4">The sequence shown here is derived from an EMBL/GenBank/DDBJ whole genome shotgun (WGS) entry which is preliminary data.</text>
</comment>
<evidence type="ECO:0000313" key="5">
    <source>
        <dbReference type="Proteomes" id="UP000288216"/>
    </source>
</evidence>
<dbReference type="STRING" id="75743.A0A401NNF3"/>
<dbReference type="PANTHER" id="PTHR24367:SF10">
    <property type="entry name" value="LEUCINE-RICH REPEAT LGI FAMILY MEMBER 3"/>
    <property type="match status" value="1"/>
</dbReference>
<dbReference type="Pfam" id="PF03736">
    <property type="entry name" value="EPTP"/>
    <property type="match status" value="6"/>
</dbReference>
<dbReference type="Proteomes" id="UP000288216">
    <property type="component" value="Unassembled WGS sequence"/>
</dbReference>
<gene>
    <name evidence="4" type="ORF">scyTo_0014490</name>
</gene>
<evidence type="ECO:0000313" key="4">
    <source>
        <dbReference type="EMBL" id="GCB62403.1"/>
    </source>
</evidence>
<keyword evidence="2" id="KW-0677">Repeat</keyword>
<proteinExistence type="predicted"/>